<dbReference type="AlphaFoldDB" id="A0AAU9U611"/>
<accession>A0AAU9U611</accession>
<dbReference type="SUPFAM" id="SSF56219">
    <property type="entry name" value="DNase I-like"/>
    <property type="match status" value="1"/>
</dbReference>
<dbReference type="Gene3D" id="3.60.10.10">
    <property type="entry name" value="Endonuclease/exonuclease/phosphatase"/>
    <property type="match status" value="1"/>
</dbReference>
<organism evidence="2 3">
    <name type="scientific">Euphydryas editha</name>
    <name type="common">Edith's checkerspot</name>
    <dbReference type="NCBI Taxonomy" id="104508"/>
    <lineage>
        <taxon>Eukaryota</taxon>
        <taxon>Metazoa</taxon>
        <taxon>Ecdysozoa</taxon>
        <taxon>Arthropoda</taxon>
        <taxon>Hexapoda</taxon>
        <taxon>Insecta</taxon>
        <taxon>Pterygota</taxon>
        <taxon>Neoptera</taxon>
        <taxon>Endopterygota</taxon>
        <taxon>Lepidoptera</taxon>
        <taxon>Glossata</taxon>
        <taxon>Ditrysia</taxon>
        <taxon>Papilionoidea</taxon>
        <taxon>Nymphalidae</taxon>
        <taxon>Nymphalinae</taxon>
        <taxon>Euphydryas</taxon>
    </lineage>
</organism>
<dbReference type="Proteomes" id="UP001153954">
    <property type="component" value="Unassembled WGS sequence"/>
</dbReference>
<dbReference type="SUPFAM" id="SSF56672">
    <property type="entry name" value="DNA/RNA polymerases"/>
    <property type="match status" value="1"/>
</dbReference>
<evidence type="ECO:0000313" key="2">
    <source>
        <dbReference type="EMBL" id="CAH2092240.1"/>
    </source>
</evidence>
<dbReference type="PROSITE" id="PS50878">
    <property type="entry name" value="RT_POL"/>
    <property type="match status" value="1"/>
</dbReference>
<sequence length="981" mass="111242">MTDNVNFVNNNIDQFSISITNTCSPEATNKIIQNPRNFLKILSHNIRSINCNFLSFQTLLHRINIDCDIVVLTECWLPCLSNTYIPILQNYTSFKTTKHINQSDGVVVYIKNDLLATCEEPDFNLSASGLIIRINSEVAILCIYRSPSIDNIDCFLTVFNKILPSLYMFKSVVITGDINVDIKPSTLDMRSHNYLNCLAYHGYLPAHTLPTRAGNCLDHTMLKTNLVNYTFLYDTTVTDHYPTLVCIHKKVTRTVTNSTITKIDSEGLDRSMLQMDFTNLFLIKDASMSVDGFIKLLTTAITANTSTNKVPAKKKILKPWITPGLLRCIRNRDALHKKVKKAPDNEILRITYNRYRNFCARILKKVKRRYDIQELDNASHNPKALWDTIKRVTNTTKTKHKATQLLSLLPTPVESCNEVNSYFVNIGQNLANSINNSSQGNPQPSTNVEILYDNSPTSSFVIHPTNPDEIVTTINSLRTNAAIGWDGIPPSILKKYSVILAPILSHIFNLCFETAVFPTALKKAIIHPVLKNGAANLPSNYRPIAVLSSLSKILERLINKRLVQYLEHFGLISEQQYGFRKGRSTNGAVLDLVGHVVQNLNQNKKVLSIYLDLKKAFDTIPITTLLLKLEKVGVRGLPLKLFQNYLTDRSQMVRIDSYGSDELPVYYGVPQGSILGPTLFLIFINDLCNLRIPNGRVVSFADDTALTFVADTWPEVETKAQLGLNLALNWLRCHTLTLNTTKTNFITYSISTASQPSLNLLLKAHVCSNVSKPSCECPKIESVDCVKYLGILVDKNLNFKAHIGLLTGRIRKLMFLFKTLRSVANQIIVRKVYFALCLSVVTYCITTWGGAAKTNLKPLEVAHKGVLKVATFRPITFPTVQLYDELNVLNVRQNFILQTVLLQHQNTPYRNDDKRRRDEICFLPRTRSVFSRRFFYYLGPSLYNKINKKCQIYGLSYYNCKKSVRSFLQNKTYDEIEKYLT</sequence>
<comment type="caution">
    <text evidence="2">The sequence shown here is derived from an EMBL/GenBank/DDBJ whole genome shotgun (WGS) entry which is preliminary data.</text>
</comment>
<dbReference type="EMBL" id="CAKOGL010000011">
    <property type="protein sequence ID" value="CAH2092240.1"/>
    <property type="molecule type" value="Genomic_DNA"/>
</dbReference>
<dbReference type="PANTHER" id="PTHR19446">
    <property type="entry name" value="REVERSE TRANSCRIPTASES"/>
    <property type="match status" value="1"/>
</dbReference>
<name>A0AAU9U611_EUPED</name>
<evidence type="ECO:0000259" key="1">
    <source>
        <dbReference type="PROSITE" id="PS50878"/>
    </source>
</evidence>
<protein>
    <recommendedName>
        <fullName evidence="1">Reverse transcriptase domain-containing protein</fullName>
    </recommendedName>
</protein>
<dbReference type="InterPro" id="IPR043502">
    <property type="entry name" value="DNA/RNA_pol_sf"/>
</dbReference>
<keyword evidence="3" id="KW-1185">Reference proteome</keyword>
<dbReference type="InterPro" id="IPR000477">
    <property type="entry name" value="RT_dom"/>
</dbReference>
<evidence type="ECO:0000313" key="3">
    <source>
        <dbReference type="Proteomes" id="UP001153954"/>
    </source>
</evidence>
<proteinExistence type="predicted"/>
<dbReference type="Pfam" id="PF00078">
    <property type="entry name" value="RVT_1"/>
    <property type="match status" value="1"/>
</dbReference>
<gene>
    <name evidence="2" type="ORF">EEDITHA_LOCUS8017</name>
</gene>
<dbReference type="GO" id="GO:0071897">
    <property type="term" value="P:DNA biosynthetic process"/>
    <property type="evidence" value="ECO:0007669"/>
    <property type="project" value="UniProtKB-ARBA"/>
</dbReference>
<feature type="domain" description="Reverse transcriptase" evidence="1">
    <location>
        <begin position="510"/>
        <end position="793"/>
    </location>
</feature>
<dbReference type="CDD" id="cd01650">
    <property type="entry name" value="RT_nLTR_like"/>
    <property type="match status" value="1"/>
</dbReference>
<reference evidence="2" key="1">
    <citation type="submission" date="2022-03" db="EMBL/GenBank/DDBJ databases">
        <authorList>
            <person name="Tunstrom K."/>
        </authorList>
    </citation>
    <scope>NUCLEOTIDE SEQUENCE</scope>
</reference>
<dbReference type="InterPro" id="IPR036691">
    <property type="entry name" value="Endo/exonu/phosph_ase_sf"/>
</dbReference>